<keyword evidence="4" id="KW-1133">Transmembrane helix</keyword>
<comment type="caution">
    <text evidence="6">The sequence shown here is derived from an EMBL/GenBank/DDBJ whole genome shotgun (WGS) entry which is preliminary data.</text>
</comment>
<sequence>MNEPSKKIVLPAYLIRRLEAFRISKGSEHSYVVRDKLYGKTYDFDPWQFFILEVLPGCESLEKLQAVFRDRFDRNITAQELEGLFASIADQKLFDEAALQHPLLEPYARRTFEVVEGKAVHKSFSAMVGQGGGAPAAAPEAPSHDEASSADVDARLPPGVEEAVGLDSRAATRMLDLFDPRPLLRLLSPLVRPLRYAAYALPVVLLVAVILVARNWHLLTSDLGELHSRLSLFGRIVFVLFTVNVLATINLAFVAHAFRVTVDRIGLTLLLGFIPRFTTHMTGVAQLNRRETMWLHGSNLVLRLFLFSFGVLLWYNTRDHQGTLPELGLMFVLTVGASLVLEAGNPLAKGSAYFLLSAYLNERHLRGKSYKALMNKLRGGVYQSADSNALALYSLATITYLVGLILFLGIGLLEWLNGHLDLGGSALLIAGGFVGYLLWRNYVGLKKFGDTYERMQQFDRWRKRTLVAEDLSEGEVAKPRPGYWRRALLVCPLLLLFVPYPYDVSGSFSIYPVRRQVLSTDTPGLVETVYFDGGESVKKGTVIARLAGDEYSGQIKVLDARIQQQAAVVADLQARPKLEEVQVAQQALGAARTSARFSREKVPRIEKLYAAGAMSFEELDAARKQRDTDAMEVGERLADLNLVKTGPTDEQIAAEQAKLASLQQERNVYVDKLERTVIRMPFDGNILTLHLKDRTNSYLDKGQPLATIESTGTVTAEIAVPESDVQYVEPGATVRVRPVAFFNRQFEGTVATLDRNVTTESFGSTVKVIATIDNHDGRLNTGMTGVAKIRGETMPVWKAFSQAIIRFVKVQVWSWIP</sequence>
<evidence type="ECO:0000259" key="5">
    <source>
        <dbReference type="Pfam" id="PF25954"/>
    </source>
</evidence>
<dbReference type="EMBL" id="JALGCL010000003">
    <property type="protein sequence ID" value="MCJ0826321.1"/>
    <property type="molecule type" value="Genomic_DNA"/>
</dbReference>
<keyword evidence="4" id="KW-0812">Transmembrane</keyword>
<dbReference type="PANTHER" id="PTHR32347">
    <property type="entry name" value="EFFLUX SYSTEM COMPONENT YKNX-RELATED"/>
    <property type="match status" value="1"/>
</dbReference>
<dbReference type="Gene3D" id="2.40.50.100">
    <property type="match status" value="1"/>
</dbReference>
<feature type="transmembrane region" description="Helical" evidence="4">
    <location>
        <begin position="265"/>
        <end position="287"/>
    </location>
</feature>
<keyword evidence="4" id="KW-0472">Membrane</keyword>
<proteinExistence type="predicted"/>
<name>A0ABT0A5R7_9GAMM</name>
<evidence type="ECO:0000256" key="3">
    <source>
        <dbReference type="SAM" id="MobiDB-lite"/>
    </source>
</evidence>
<organism evidence="6 7">
    <name type="scientific">Cognatiluteimonas sedimenti</name>
    <dbReference type="NCBI Taxonomy" id="2927791"/>
    <lineage>
        <taxon>Bacteria</taxon>
        <taxon>Pseudomonadati</taxon>
        <taxon>Pseudomonadota</taxon>
        <taxon>Gammaproteobacteria</taxon>
        <taxon>Lysobacterales</taxon>
        <taxon>Lysobacteraceae</taxon>
        <taxon>Cognatiluteimonas</taxon>
    </lineage>
</organism>
<reference evidence="6 7" key="1">
    <citation type="submission" date="2022-03" db="EMBL/GenBank/DDBJ databases">
        <title>Luteimonas soily sp. nov., a novel bacterium isolated from the soil.</title>
        <authorList>
            <person name="Zhang X."/>
        </authorList>
    </citation>
    <scope>NUCLEOTIDE SEQUENCE [LARGE SCALE GENOMIC DNA]</scope>
    <source>
        <strain evidence="6 7">50</strain>
    </source>
</reference>
<dbReference type="SUPFAM" id="SSF111369">
    <property type="entry name" value="HlyD-like secretion proteins"/>
    <property type="match status" value="1"/>
</dbReference>
<dbReference type="Pfam" id="PF25954">
    <property type="entry name" value="Beta-barrel_RND_2"/>
    <property type="match status" value="1"/>
</dbReference>
<keyword evidence="2" id="KW-0175">Coiled coil</keyword>
<dbReference type="RefSeq" id="WP_243321669.1">
    <property type="nucleotide sequence ID" value="NZ_JALGCL010000003.1"/>
</dbReference>
<feature type="transmembrane region" description="Helical" evidence="4">
    <location>
        <begin position="293"/>
        <end position="315"/>
    </location>
</feature>
<protein>
    <submittedName>
        <fullName evidence="6">Efflux RND transporter periplasmic adaptor subunit</fullName>
    </submittedName>
</protein>
<dbReference type="InterPro" id="IPR058792">
    <property type="entry name" value="Beta-barrel_RND_2"/>
</dbReference>
<feature type="region of interest" description="Disordered" evidence="3">
    <location>
        <begin position="131"/>
        <end position="152"/>
    </location>
</feature>
<feature type="transmembrane region" description="Helical" evidence="4">
    <location>
        <begin position="196"/>
        <end position="216"/>
    </location>
</feature>
<keyword evidence="7" id="KW-1185">Reference proteome</keyword>
<feature type="transmembrane region" description="Helical" evidence="4">
    <location>
        <begin position="236"/>
        <end position="258"/>
    </location>
</feature>
<dbReference type="Gene3D" id="2.40.30.170">
    <property type="match status" value="1"/>
</dbReference>
<evidence type="ECO:0000256" key="4">
    <source>
        <dbReference type="SAM" id="Phobius"/>
    </source>
</evidence>
<comment type="subcellular location">
    <subcellularLocation>
        <location evidence="1">Cell envelope</location>
    </subcellularLocation>
</comment>
<evidence type="ECO:0000313" key="7">
    <source>
        <dbReference type="Proteomes" id="UP001165423"/>
    </source>
</evidence>
<feature type="transmembrane region" description="Helical" evidence="4">
    <location>
        <begin position="390"/>
        <end position="413"/>
    </location>
</feature>
<dbReference type="Proteomes" id="UP001165423">
    <property type="component" value="Unassembled WGS sequence"/>
</dbReference>
<feature type="transmembrane region" description="Helical" evidence="4">
    <location>
        <begin position="420"/>
        <end position="439"/>
    </location>
</feature>
<evidence type="ECO:0000256" key="1">
    <source>
        <dbReference type="ARBA" id="ARBA00004196"/>
    </source>
</evidence>
<evidence type="ECO:0000313" key="6">
    <source>
        <dbReference type="EMBL" id="MCJ0826321.1"/>
    </source>
</evidence>
<feature type="domain" description="CusB-like beta-barrel" evidence="5">
    <location>
        <begin position="716"/>
        <end position="791"/>
    </location>
</feature>
<evidence type="ECO:0000256" key="2">
    <source>
        <dbReference type="ARBA" id="ARBA00023054"/>
    </source>
</evidence>
<accession>A0ABT0A5R7</accession>
<dbReference type="InterPro" id="IPR050465">
    <property type="entry name" value="UPF0194_transport"/>
</dbReference>
<gene>
    <name evidence="6" type="ORF">MQC88_10225</name>
</gene>
<dbReference type="PANTHER" id="PTHR32347:SF23">
    <property type="entry name" value="BLL5650 PROTEIN"/>
    <property type="match status" value="1"/>
</dbReference>
<feature type="transmembrane region" description="Helical" evidence="4">
    <location>
        <begin position="483"/>
        <end position="502"/>
    </location>
</feature>